<name>A0A1F6V6Y0_9BACT</name>
<dbReference type="AlphaFoldDB" id="A0A1F6V6Y0"/>
<proteinExistence type="predicted"/>
<sequence length="129" mass="15450">MSKPDEFLKADNTEKGKEARLAKVLKSQRERELSRVFEKLFPLNQERYMLEFYDFEEWTNFFRKFGETIRILLSLDPFVDNLTLKTECQEVLVLLDGQDRNQGKRYSSLVEKLFQFFIDNQIFPPSKLP</sequence>
<organism evidence="1 2">
    <name type="scientific">Candidatus Nomurabacteria bacterium RIFCSPHIGHO2_01_FULL_40_24b</name>
    <dbReference type="NCBI Taxonomy" id="1801739"/>
    <lineage>
        <taxon>Bacteria</taxon>
        <taxon>Candidatus Nomuraibacteriota</taxon>
    </lineage>
</organism>
<dbReference type="Proteomes" id="UP000177370">
    <property type="component" value="Unassembled WGS sequence"/>
</dbReference>
<accession>A0A1F6V6Y0</accession>
<dbReference type="EMBL" id="MFTP01000019">
    <property type="protein sequence ID" value="OGI65398.1"/>
    <property type="molecule type" value="Genomic_DNA"/>
</dbReference>
<evidence type="ECO:0000313" key="2">
    <source>
        <dbReference type="Proteomes" id="UP000177370"/>
    </source>
</evidence>
<evidence type="ECO:0000313" key="1">
    <source>
        <dbReference type="EMBL" id="OGI65398.1"/>
    </source>
</evidence>
<reference evidence="1 2" key="1">
    <citation type="journal article" date="2016" name="Nat. Commun.">
        <title>Thousands of microbial genomes shed light on interconnected biogeochemical processes in an aquifer system.</title>
        <authorList>
            <person name="Anantharaman K."/>
            <person name="Brown C.T."/>
            <person name="Hug L.A."/>
            <person name="Sharon I."/>
            <person name="Castelle C.J."/>
            <person name="Probst A.J."/>
            <person name="Thomas B.C."/>
            <person name="Singh A."/>
            <person name="Wilkins M.J."/>
            <person name="Karaoz U."/>
            <person name="Brodie E.L."/>
            <person name="Williams K.H."/>
            <person name="Hubbard S.S."/>
            <person name="Banfield J.F."/>
        </authorList>
    </citation>
    <scope>NUCLEOTIDE SEQUENCE [LARGE SCALE GENOMIC DNA]</scope>
</reference>
<comment type="caution">
    <text evidence="1">The sequence shown here is derived from an EMBL/GenBank/DDBJ whole genome shotgun (WGS) entry which is preliminary data.</text>
</comment>
<gene>
    <name evidence="1" type="ORF">A2647_02725</name>
</gene>
<protein>
    <submittedName>
        <fullName evidence="1">Uncharacterized protein</fullName>
    </submittedName>
</protein>